<comment type="subcellular location">
    <subcellularLocation>
        <location evidence="1">Membrane</location>
        <topology evidence="1">Multi-pass membrane protein</topology>
    </subcellularLocation>
</comment>
<keyword evidence="3 6" id="KW-0812">Transmembrane</keyword>
<keyword evidence="4 6" id="KW-1133">Transmembrane helix</keyword>
<dbReference type="InterPro" id="IPR036259">
    <property type="entry name" value="MFS_trans_sf"/>
</dbReference>
<evidence type="ECO:0000256" key="6">
    <source>
        <dbReference type="SAM" id="Phobius"/>
    </source>
</evidence>
<feature type="transmembrane region" description="Helical" evidence="6">
    <location>
        <begin position="40"/>
        <end position="66"/>
    </location>
</feature>
<dbReference type="PANTHER" id="PTHR42718:SF9">
    <property type="entry name" value="MAJOR FACILITATOR SUPERFAMILY MULTIDRUG TRANSPORTER MFSC"/>
    <property type="match status" value="1"/>
</dbReference>
<evidence type="ECO:0000256" key="5">
    <source>
        <dbReference type="ARBA" id="ARBA00023136"/>
    </source>
</evidence>
<evidence type="ECO:0000256" key="3">
    <source>
        <dbReference type="ARBA" id="ARBA00022692"/>
    </source>
</evidence>
<sequence>MPTPMSSSYVESKVDGEPLPARRTEGFDVLSTLSKGKKALLLAIFCFALFLDTFNNSSLFTAIPAISVQLNIPNSQSVWLLSAYQLTFASLLLVSGRVSDLYSPKWVFVIGAFMMAVFPLVGGFIRTEIPLNVIRALTGAGMVFVPFRGALTIPSSIHLIVHMYPDPSEQAKAITAFGGMGGVGLVLGLLIGALFVSFASWPWVFYFSAIVSALIGLSIALLVPNLKRTSETESRAEKLLRFRRLDLIGVFSFTAALILFIFAITSGSIDGWRSAQVIAPLVLSFVLMVFFFVWESRLPESYAAIPSKMWRYENFAILMVISLAPFMWWSSIFLLFSWLWEVVYGFSAINTAVHFLPVGLAMFPVVPIAGAMQARLPLKWVILIGFFFICVGTVLLPFADSKGHYWPFAFPGFILGTVGASIIYTTANVALLATTPKEVSGIVSAMYMCVLQMGGAIGSAILTSIQTSVQISHGGPTSFSGRAAGFWFLFAFLILLGLLLLVLMKNTIGPVGKQGGGTTATDAENKDS</sequence>
<keyword evidence="5 6" id="KW-0472">Membrane</keyword>
<feature type="transmembrane region" description="Helical" evidence="6">
    <location>
        <begin position="346"/>
        <end position="368"/>
    </location>
</feature>
<feature type="transmembrane region" description="Helical" evidence="6">
    <location>
        <begin position="380"/>
        <end position="399"/>
    </location>
</feature>
<evidence type="ECO:0000259" key="7">
    <source>
        <dbReference type="PROSITE" id="PS50850"/>
    </source>
</evidence>
<dbReference type="InterPro" id="IPR020846">
    <property type="entry name" value="MFS_dom"/>
</dbReference>
<dbReference type="PROSITE" id="PS50850">
    <property type="entry name" value="MFS"/>
    <property type="match status" value="1"/>
</dbReference>
<feature type="transmembrane region" description="Helical" evidence="6">
    <location>
        <begin position="106"/>
        <end position="125"/>
    </location>
</feature>
<dbReference type="AlphaFoldDB" id="A0AAD7EF40"/>
<feature type="transmembrane region" description="Helical" evidence="6">
    <location>
        <begin position="315"/>
        <end position="340"/>
    </location>
</feature>
<dbReference type="Gene3D" id="1.20.1250.20">
    <property type="entry name" value="MFS general substrate transporter like domains"/>
    <property type="match status" value="2"/>
</dbReference>
<reference evidence="8" key="1">
    <citation type="submission" date="2023-03" db="EMBL/GenBank/DDBJ databases">
        <title>Massive genome expansion in bonnet fungi (Mycena s.s.) driven by repeated elements and novel gene families across ecological guilds.</title>
        <authorList>
            <consortium name="Lawrence Berkeley National Laboratory"/>
            <person name="Harder C.B."/>
            <person name="Miyauchi S."/>
            <person name="Viragh M."/>
            <person name="Kuo A."/>
            <person name="Thoen E."/>
            <person name="Andreopoulos B."/>
            <person name="Lu D."/>
            <person name="Skrede I."/>
            <person name="Drula E."/>
            <person name="Henrissat B."/>
            <person name="Morin E."/>
            <person name="Kohler A."/>
            <person name="Barry K."/>
            <person name="LaButti K."/>
            <person name="Morin E."/>
            <person name="Salamov A."/>
            <person name="Lipzen A."/>
            <person name="Mereny Z."/>
            <person name="Hegedus B."/>
            <person name="Baldrian P."/>
            <person name="Stursova M."/>
            <person name="Weitz H."/>
            <person name="Taylor A."/>
            <person name="Grigoriev I.V."/>
            <person name="Nagy L.G."/>
            <person name="Martin F."/>
            <person name="Kauserud H."/>
        </authorList>
    </citation>
    <scope>NUCLEOTIDE SEQUENCE</scope>
    <source>
        <strain evidence="8">CBHHK002</strain>
    </source>
</reference>
<feature type="transmembrane region" description="Helical" evidence="6">
    <location>
        <begin position="203"/>
        <end position="224"/>
    </location>
</feature>
<evidence type="ECO:0000313" key="8">
    <source>
        <dbReference type="EMBL" id="KAJ7319133.1"/>
    </source>
</evidence>
<protein>
    <submittedName>
        <fullName evidence="8">Major facilitator superfamily-domain-containing protein</fullName>
    </submittedName>
</protein>
<evidence type="ECO:0000256" key="1">
    <source>
        <dbReference type="ARBA" id="ARBA00004141"/>
    </source>
</evidence>
<dbReference type="InterPro" id="IPR011701">
    <property type="entry name" value="MFS"/>
</dbReference>
<evidence type="ECO:0000256" key="4">
    <source>
        <dbReference type="ARBA" id="ARBA00022989"/>
    </source>
</evidence>
<proteinExistence type="predicted"/>
<keyword evidence="2" id="KW-0813">Transport</keyword>
<dbReference type="EMBL" id="JARIHO010000055">
    <property type="protein sequence ID" value="KAJ7319133.1"/>
    <property type="molecule type" value="Genomic_DNA"/>
</dbReference>
<dbReference type="GO" id="GO:0016020">
    <property type="term" value="C:membrane"/>
    <property type="evidence" value="ECO:0007669"/>
    <property type="project" value="UniProtKB-SubCell"/>
</dbReference>
<dbReference type="Pfam" id="PF07690">
    <property type="entry name" value="MFS_1"/>
    <property type="match status" value="1"/>
</dbReference>
<organism evidence="8 9">
    <name type="scientific">Mycena albidolilacea</name>
    <dbReference type="NCBI Taxonomy" id="1033008"/>
    <lineage>
        <taxon>Eukaryota</taxon>
        <taxon>Fungi</taxon>
        <taxon>Dikarya</taxon>
        <taxon>Basidiomycota</taxon>
        <taxon>Agaricomycotina</taxon>
        <taxon>Agaricomycetes</taxon>
        <taxon>Agaricomycetidae</taxon>
        <taxon>Agaricales</taxon>
        <taxon>Marasmiineae</taxon>
        <taxon>Mycenaceae</taxon>
        <taxon>Mycena</taxon>
    </lineage>
</organism>
<dbReference type="GO" id="GO:0022857">
    <property type="term" value="F:transmembrane transporter activity"/>
    <property type="evidence" value="ECO:0007669"/>
    <property type="project" value="InterPro"/>
</dbReference>
<feature type="transmembrane region" description="Helical" evidence="6">
    <location>
        <begin position="445"/>
        <end position="465"/>
    </location>
</feature>
<dbReference type="PANTHER" id="PTHR42718">
    <property type="entry name" value="MAJOR FACILITATOR SUPERFAMILY MULTIDRUG TRANSPORTER MFSC"/>
    <property type="match status" value="1"/>
</dbReference>
<feature type="transmembrane region" description="Helical" evidence="6">
    <location>
        <begin position="137"/>
        <end position="161"/>
    </location>
</feature>
<feature type="domain" description="Major facilitator superfamily (MFS) profile" evidence="7">
    <location>
        <begin position="41"/>
        <end position="509"/>
    </location>
</feature>
<feature type="transmembrane region" description="Helical" evidence="6">
    <location>
        <begin position="78"/>
        <end position="94"/>
    </location>
</feature>
<feature type="transmembrane region" description="Helical" evidence="6">
    <location>
        <begin position="173"/>
        <end position="197"/>
    </location>
</feature>
<accession>A0AAD7EF40</accession>
<dbReference type="SUPFAM" id="SSF103473">
    <property type="entry name" value="MFS general substrate transporter"/>
    <property type="match status" value="2"/>
</dbReference>
<evidence type="ECO:0000256" key="2">
    <source>
        <dbReference type="ARBA" id="ARBA00022448"/>
    </source>
</evidence>
<name>A0AAD7EF40_9AGAR</name>
<feature type="transmembrane region" description="Helical" evidence="6">
    <location>
        <begin position="485"/>
        <end position="504"/>
    </location>
</feature>
<feature type="transmembrane region" description="Helical" evidence="6">
    <location>
        <begin position="277"/>
        <end position="294"/>
    </location>
</feature>
<keyword evidence="9" id="KW-1185">Reference proteome</keyword>
<feature type="transmembrane region" description="Helical" evidence="6">
    <location>
        <begin position="405"/>
        <end position="433"/>
    </location>
</feature>
<comment type="caution">
    <text evidence="8">The sequence shown here is derived from an EMBL/GenBank/DDBJ whole genome shotgun (WGS) entry which is preliminary data.</text>
</comment>
<evidence type="ECO:0000313" key="9">
    <source>
        <dbReference type="Proteomes" id="UP001218218"/>
    </source>
</evidence>
<gene>
    <name evidence="8" type="ORF">DFH08DRAFT_754627</name>
</gene>
<dbReference type="Proteomes" id="UP001218218">
    <property type="component" value="Unassembled WGS sequence"/>
</dbReference>
<feature type="transmembrane region" description="Helical" evidence="6">
    <location>
        <begin position="245"/>
        <end position="265"/>
    </location>
</feature>